<dbReference type="PANTHER" id="PTHR31793">
    <property type="entry name" value="4-HYDROXYBENZOYL-COA THIOESTERASE FAMILY MEMBER"/>
    <property type="match status" value="1"/>
</dbReference>
<name>A0A1G7VRY5_9FLAO</name>
<proteinExistence type="inferred from homology"/>
<dbReference type="Proteomes" id="UP000199296">
    <property type="component" value="Unassembled WGS sequence"/>
</dbReference>
<sequence length="120" mass="13940">MGVVHHAVYPIYFEQARVDWLRIMGMHYQRMEDSGVMLPLNKLTIDYKKPAKFGDILMVKTGLYQLPSATITFDYEIRNQYEELLTLGQTVLVFVKQSTGRPMRCPDEIMNLIENAIPKD</sequence>
<evidence type="ECO:0000256" key="2">
    <source>
        <dbReference type="ARBA" id="ARBA00022801"/>
    </source>
</evidence>
<dbReference type="CDD" id="cd00586">
    <property type="entry name" value="4HBT"/>
    <property type="match status" value="1"/>
</dbReference>
<dbReference type="SUPFAM" id="SSF54637">
    <property type="entry name" value="Thioesterase/thiol ester dehydrase-isomerase"/>
    <property type="match status" value="1"/>
</dbReference>
<dbReference type="STRING" id="470826.SAMN04488027_10476"/>
<gene>
    <name evidence="3" type="ORF">SAMN04488027_10476</name>
</gene>
<dbReference type="InterPro" id="IPR029069">
    <property type="entry name" value="HotDog_dom_sf"/>
</dbReference>
<organism evidence="3 4">
    <name type="scientific">Psychroflexus sediminis</name>
    <dbReference type="NCBI Taxonomy" id="470826"/>
    <lineage>
        <taxon>Bacteria</taxon>
        <taxon>Pseudomonadati</taxon>
        <taxon>Bacteroidota</taxon>
        <taxon>Flavobacteriia</taxon>
        <taxon>Flavobacteriales</taxon>
        <taxon>Flavobacteriaceae</taxon>
        <taxon>Psychroflexus</taxon>
    </lineage>
</organism>
<comment type="similarity">
    <text evidence="1">Belongs to the 4-hydroxybenzoyl-CoA thioesterase family.</text>
</comment>
<dbReference type="AlphaFoldDB" id="A0A1G7VRY5"/>
<protein>
    <submittedName>
        <fullName evidence="3">Acyl-CoA thioester hydrolase</fullName>
    </submittedName>
</protein>
<dbReference type="PIRSF" id="PIRSF003230">
    <property type="entry name" value="YbgC"/>
    <property type="match status" value="1"/>
</dbReference>
<dbReference type="GO" id="GO:0047617">
    <property type="term" value="F:fatty acyl-CoA hydrolase activity"/>
    <property type="evidence" value="ECO:0007669"/>
    <property type="project" value="TreeGrafter"/>
</dbReference>
<reference evidence="3 4" key="1">
    <citation type="submission" date="2016-10" db="EMBL/GenBank/DDBJ databases">
        <authorList>
            <person name="de Groot N.N."/>
        </authorList>
    </citation>
    <scope>NUCLEOTIDE SEQUENCE [LARGE SCALE GENOMIC DNA]</scope>
    <source>
        <strain evidence="3 4">DSM 19803</strain>
    </source>
</reference>
<dbReference type="PANTHER" id="PTHR31793:SF27">
    <property type="entry name" value="NOVEL THIOESTERASE SUPERFAMILY DOMAIN AND SAPOSIN A-TYPE DOMAIN CONTAINING PROTEIN (0610012H03RIK)"/>
    <property type="match status" value="1"/>
</dbReference>
<dbReference type="Pfam" id="PF13279">
    <property type="entry name" value="4HBT_2"/>
    <property type="match status" value="1"/>
</dbReference>
<dbReference type="InterPro" id="IPR006684">
    <property type="entry name" value="YbgC/YbaW"/>
</dbReference>
<evidence type="ECO:0000313" key="4">
    <source>
        <dbReference type="Proteomes" id="UP000199296"/>
    </source>
</evidence>
<accession>A0A1G7VRY5</accession>
<dbReference type="NCBIfam" id="TIGR00051">
    <property type="entry name" value="YbgC/FadM family acyl-CoA thioesterase"/>
    <property type="match status" value="1"/>
</dbReference>
<evidence type="ECO:0000313" key="3">
    <source>
        <dbReference type="EMBL" id="SDG62179.1"/>
    </source>
</evidence>
<keyword evidence="4" id="KW-1185">Reference proteome</keyword>
<evidence type="ECO:0000256" key="1">
    <source>
        <dbReference type="ARBA" id="ARBA00005953"/>
    </source>
</evidence>
<dbReference type="InterPro" id="IPR050563">
    <property type="entry name" value="4-hydroxybenzoyl-CoA_TE"/>
</dbReference>
<dbReference type="Gene3D" id="3.10.129.10">
    <property type="entry name" value="Hotdog Thioesterase"/>
    <property type="match status" value="1"/>
</dbReference>
<keyword evidence="2 3" id="KW-0378">Hydrolase</keyword>
<dbReference type="EMBL" id="FNCW01000004">
    <property type="protein sequence ID" value="SDG62179.1"/>
    <property type="molecule type" value="Genomic_DNA"/>
</dbReference>